<gene>
    <name evidence="13" type="primary">LOC104785940</name>
</gene>
<dbReference type="EC" id="3.6.4.13" evidence="1"/>
<evidence type="ECO:0000313" key="12">
    <source>
        <dbReference type="Proteomes" id="UP000694864"/>
    </source>
</evidence>
<dbReference type="CDD" id="cd18791">
    <property type="entry name" value="SF2_C_RHA"/>
    <property type="match status" value="1"/>
</dbReference>
<dbReference type="SMART" id="SM00847">
    <property type="entry name" value="HA2"/>
    <property type="match status" value="1"/>
</dbReference>
<dbReference type="CDD" id="cd17917">
    <property type="entry name" value="DEXHc_RHA-like"/>
    <property type="match status" value="1"/>
</dbReference>
<dbReference type="InterPro" id="IPR014001">
    <property type="entry name" value="Helicase_ATP-bd"/>
</dbReference>
<proteinExistence type="inferred from homology"/>
<comment type="similarity">
    <text evidence="8">Belongs to the DExH box helicase family.</text>
</comment>
<dbReference type="InterPro" id="IPR011709">
    <property type="entry name" value="DEAD-box_helicase_OB_fold"/>
</dbReference>
<name>A0ABM1RQK4_CAMSA</name>
<comment type="catalytic activity">
    <reaction evidence="7">
        <text>ATP + H2O = ADP + phosphate + H(+)</text>
        <dbReference type="Rhea" id="RHEA:13065"/>
        <dbReference type="ChEBI" id="CHEBI:15377"/>
        <dbReference type="ChEBI" id="CHEBI:15378"/>
        <dbReference type="ChEBI" id="CHEBI:30616"/>
        <dbReference type="ChEBI" id="CHEBI:43474"/>
        <dbReference type="ChEBI" id="CHEBI:456216"/>
        <dbReference type="EC" id="3.6.4.13"/>
    </reaction>
</comment>
<keyword evidence="12" id="KW-1185">Reference proteome</keyword>
<protein>
    <recommendedName>
        <fullName evidence="1">RNA helicase</fullName>
        <ecNumber evidence="1">3.6.4.13</ecNumber>
    </recommendedName>
</protein>
<evidence type="ECO:0000256" key="1">
    <source>
        <dbReference type="ARBA" id="ARBA00012552"/>
    </source>
</evidence>
<keyword evidence="6" id="KW-0694">RNA-binding</keyword>
<dbReference type="InterPro" id="IPR002464">
    <property type="entry name" value="DNA/RNA_helicase_DEAH_CS"/>
</dbReference>
<keyword evidence="2" id="KW-0547">Nucleotide-binding</keyword>
<dbReference type="GeneID" id="104785940"/>
<accession>A0ABM1RQK4</accession>
<feature type="compositionally biased region" description="Basic and acidic residues" evidence="9">
    <location>
        <begin position="42"/>
        <end position="66"/>
    </location>
</feature>
<evidence type="ECO:0000313" key="13">
    <source>
        <dbReference type="RefSeq" id="XP_019101292.1"/>
    </source>
</evidence>
<dbReference type="InterPro" id="IPR007502">
    <property type="entry name" value="Helicase-assoc_dom"/>
</dbReference>
<keyword evidence="3" id="KW-0378">Hydrolase</keyword>
<dbReference type="InterPro" id="IPR001650">
    <property type="entry name" value="Helicase_C-like"/>
</dbReference>
<feature type="region of interest" description="Disordered" evidence="9">
    <location>
        <begin position="1"/>
        <end position="66"/>
    </location>
</feature>
<dbReference type="PANTHER" id="PTHR18934:SF237">
    <property type="entry name" value="ATP-DEPENDENT DNA_RNA HELICASE DHX36"/>
    <property type="match status" value="1"/>
</dbReference>
<dbReference type="PROSITE" id="PS51194">
    <property type="entry name" value="HELICASE_CTER"/>
    <property type="match status" value="1"/>
</dbReference>
<organism evidence="12 13">
    <name type="scientific">Camelina sativa</name>
    <name type="common">False flax</name>
    <name type="synonym">Myagrum sativum</name>
    <dbReference type="NCBI Taxonomy" id="90675"/>
    <lineage>
        <taxon>Eukaryota</taxon>
        <taxon>Viridiplantae</taxon>
        <taxon>Streptophyta</taxon>
        <taxon>Embryophyta</taxon>
        <taxon>Tracheophyta</taxon>
        <taxon>Spermatophyta</taxon>
        <taxon>Magnoliopsida</taxon>
        <taxon>eudicotyledons</taxon>
        <taxon>Gunneridae</taxon>
        <taxon>Pentapetalae</taxon>
        <taxon>rosids</taxon>
        <taxon>malvids</taxon>
        <taxon>Brassicales</taxon>
        <taxon>Brassicaceae</taxon>
        <taxon>Camelineae</taxon>
        <taxon>Camelina</taxon>
    </lineage>
</organism>
<evidence type="ECO:0000259" key="11">
    <source>
        <dbReference type="PROSITE" id="PS51194"/>
    </source>
</evidence>
<dbReference type="InterPro" id="IPR011545">
    <property type="entry name" value="DEAD/DEAH_box_helicase_dom"/>
</dbReference>
<evidence type="ECO:0000256" key="9">
    <source>
        <dbReference type="SAM" id="MobiDB-lite"/>
    </source>
</evidence>
<evidence type="ECO:0000256" key="8">
    <source>
        <dbReference type="ARBA" id="ARBA00060772"/>
    </source>
</evidence>
<keyword evidence="5" id="KW-0067">ATP-binding</keyword>
<dbReference type="Pfam" id="PF26026">
    <property type="entry name" value="RNA_hel_CTD"/>
    <property type="match status" value="1"/>
</dbReference>
<dbReference type="Pfam" id="PF00270">
    <property type="entry name" value="DEAD"/>
    <property type="match status" value="1"/>
</dbReference>
<keyword evidence="4" id="KW-0347">Helicase</keyword>
<evidence type="ECO:0000256" key="7">
    <source>
        <dbReference type="ARBA" id="ARBA00047984"/>
    </source>
</evidence>
<feature type="compositionally biased region" description="Polar residues" evidence="9">
    <location>
        <begin position="286"/>
        <end position="297"/>
    </location>
</feature>
<dbReference type="SUPFAM" id="SSF52540">
    <property type="entry name" value="P-loop containing nucleoside triphosphate hydrolases"/>
    <property type="match status" value="1"/>
</dbReference>
<reference evidence="13" key="2">
    <citation type="submission" date="2025-08" db="UniProtKB">
        <authorList>
            <consortium name="RefSeq"/>
        </authorList>
    </citation>
    <scope>IDENTIFICATION</scope>
    <source>
        <tissue evidence="13">Leaf</tissue>
    </source>
</reference>
<dbReference type="SMART" id="SM00487">
    <property type="entry name" value="DEXDc"/>
    <property type="match status" value="1"/>
</dbReference>
<feature type="region of interest" description="Disordered" evidence="9">
    <location>
        <begin position="286"/>
        <end position="306"/>
    </location>
</feature>
<dbReference type="Gene3D" id="3.40.50.300">
    <property type="entry name" value="P-loop containing nucleotide triphosphate hydrolases"/>
    <property type="match status" value="2"/>
</dbReference>
<dbReference type="Pfam" id="PF21010">
    <property type="entry name" value="HA2_C"/>
    <property type="match status" value="1"/>
</dbReference>
<dbReference type="Gene3D" id="1.20.120.1080">
    <property type="match status" value="1"/>
</dbReference>
<dbReference type="SMART" id="SM00490">
    <property type="entry name" value="HELICc"/>
    <property type="match status" value="1"/>
</dbReference>
<dbReference type="PROSITE" id="PS51192">
    <property type="entry name" value="HELICASE_ATP_BIND_1"/>
    <property type="match status" value="1"/>
</dbReference>
<evidence type="ECO:0000256" key="2">
    <source>
        <dbReference type="ARBA" id="ARBA00022741"/>
    </source>
</evidence>
<dbReference type="InterPro" id="IPR048333">
    <property type="entry name" value="HA2_WH"/>
</dbReference>
<dbReference type="Pfam" id="PF04408">
    <property type="entry name" value="WHD_HA2"/>
    <property type="match status" value="1"/>
</dbReference>
<dbReference type="PANTHER" id="PTHR18934">
    <property type="entry name" value="ATP-DEPENDENT RNA HELICASE"/>
    <property type="match status" value="1"/>
</dbReference>
<evidence type="ECO:0000259" key="10">
    <source>
        <dbReference type="PROSITE" id="PS51192"/>
    </source>
</evidence>
<feature type="domain" description="Helicase ATP-binding" evidence="10">
    <location>
        <begin position="96"/>
        <end position="263"/>
    </location>
</feature>
<dbReference type="Pfam" id="PF00271">
    <property type="entry name" value="Helicase_C"/>
    <property type="match status" value="1"/>
</dbReference>
<sequence length="867" mass="96633">MSTETERKLGSLLKTTQESGSSSSSTSAVHDQQDRTATLGLKRPDSASKLPDSLEKEKFSAAHKERQEKLKATESVKALQAFREKLPAFRMKEGFLKSVSENQVLVVSGETGCGKTTQLPQFILEEEISSLRGADCNIICTQPRRISAISVASRISAERGEPIGESVGYQIRLESKRSDQTRLLFCTTGVLLRRLIEDPNLTNVSHLLVDEIHERGMNEDFLLIILRDLLPRRPDLRLILMSATINADMFSTYFGNAPTMHIPGFTFPVAELFLEDVLEKSRYSIKSSDSGNYQGNSRGRRRDSESKKDDLTTLFEEIDINVHYKSYSSATRLSLEAWSGAQIDVDLVEATLEHICRHEGDGAILVFLTGWDEISKLLEKINGNRLLGDSSKFLILPLHGSMPTVNQREIFDRPPPNKRKIVLATNIAESSITIDDVVYVVDCGKAKETSYDALNKVACLLPSWISKASAHQRRGRAGRVQAGVCYRLYPKVIYDSFPQYQLPEIIRTPLQELCLHIKSLQVGSIGSFLAKALQPPDALAVENAIELLKTIGALDDIEDLTPLGRHLCTLPVDPNIGKMLLIGAIFQCVNPALTIAAALAYRSPFVLPLNRKEEADDAKRYFAGDSCSDHIALLKAYEGYRDAKRGGNEKDFCWQNFLSPVTLRMMEDMRNQFLDLLSDIGFVDKSRPSAYNQYSQDMEMVSAVLCAGLYPNVVQCKRRGKRTAFYTKELGKVDIHPGSVNARVNLFSLPYLVYSEKVKTTSVYIRDSTNISDYALLMFGGNLIPSKTGEGIEMLGGYLHFSASKNVLELIQRLRGEVDKLLNKKIEDPSLDITVEGKGVVSAVVELLRSRNISEINSLDRSREIIV</sequence>
<dbReference type="Pfam" id="PF07717">
    <property type="entry name" value="OB_NTP_bind"/>
    <property type="match status" value="1"/>
</dbReference>
<evidence type="ECO:0000256" key="4">
    <source>
        <dbReference type="ARBA" id="ARBA00022806"/>
    </source>
</evidence>
<feature type="domain" description="Helicase C-terminal" evidence="11">
    <location>
        <begin position="342"/>
        <end position="521"/>
    </location>
</feature>
<evidence type="ECO:0000256" key="3">
    <source>
        <dbReference type="ARBA" id="ARBA00022801"/>
    </source>
</evidence>
<dbReference type="InterPro" id="IPR027417">
    <property type="entry name" value="P-loop_NTPase"/>
</dbReference>
<evidence type="ECO:0000256" key="5">
    <source>
        <dbReference type="ARBA" id="ARBA00022840"/>
    </source>
</evidence>
<dbReference type="InterPro" id="IPR059023">
    <property type="entry name" value="RNA_hel_CTD"/>
</dbReference>
<dbReference type="PROSITE" id="PS00690">
    <property type="entry name" value="DEAH_ATP_HELICASE"/>
    <property type="match status" value="1"/>
</dbReference>
<reference evidence="12" key="1">
    <citation type="journal article" date="2014" name="Nat. Commun.">
        <title>The emerging biofuel crop Camelina sativa retains a highly undifferentiated hexaploid genome structure.</title>
        <authorList>
            <person name="Kagale S."/>
            <person name="Koh C."/>
            <person name="Nixon J."/>
            <person name="Bollina V."/>
            <person name="Clarke W.E."/>
            <person name="Tuteja R."/>
            <person name="Spillane C."/>
            <person name="Robinson S.J."/>
            <person name="Links M.G."/>
            <person name="Clarke C."/>
            <person name="Higgins E.E."/>
            <person name="Huebert T."/>
            <person name="Sharpe A.G."/>
            <person name="Parkin I.A."/>
        </authorList>
    </citation>
    <scope>NUCLEOTIDE SEQUENCE [LARGE SCALE GENOMIC DNA]</scope>
    <source>
        <strain evidence="12">cv. DH55</strain>
    </source>
</reference>
<dbReference type="Proteomes" id="UP000694864">
    <property type="component" value="Chromosome 5"/>
</dbReference>
<dbReference type="RefSeq" id="XP_019101292.1">
    <property type="nucleotide sequence ID" value="XM_019245747.1"/>
</dbReference>
<evidence type="ECO:0000256" key="6">
    <source>
        <dbReference type="ARBA" id="ARBA00022884"/>
    </source>
</evidence>